<evidence type="ECO:0000259" key="1">
    <source>
        <dbReference type="PROSITE" id="PS51724"/>
    </source>
</evidence>
<dbReference type="InterPro" id="IPR007730">
    <property type="entry name" value="SPOR-like_dom"/>
</dbReference>
<gene>
    <name evidence="2" type="ORF">RJ45_01700</name>
</gene>
<name>A0A0B9G9R3_9GAMM</name>
<reference evidence="2 3" key="1">
    <citation type="submission" date="2014-12" db="EMBL/GenBank/DDBJ databases">
        <title>Genome sequencing of Photobacterium gaetbulicola AD005a.</title>
        <authorList>
            <person name="Adrian T.G.S."/>
            <person name="Chan K.G."/>
        </authorList>
    </citation>
    <scope>NUCLEOTIDE SEQUENCE [LARGE SCALE GENOMIC DNA]</scope>
    <source>
        <strain evidence="2 3">AD005a</strain>
    </source>
</reference>
<dbReference type="InterPro" id="IPR036680">
    <property type="entry name" value="SPOR-like_sf"/>
</dbReference>
<dbReference type="Proteomes" id="UP000031278">
    <property type="component" value="Unassembled WGS sequence"/>
</dbReference>
<dbReference type="EMBL" id="JWLZ01000014">
    <property type="protein sequence ID" value="KHT65329.1"/>
    <property type="molecule type" value="Genomic_DNA"/>
</dbReference>
<dbReference type="PROSITE" id="PS51724">
    <property type="entry name" value="SPOR"/>
    <property type="match status" value="1"/>
</dbReference>
<organism evidence="2 3">
    <name type="scientific">Photobacterium gaetbulicola</name>
    <dbReference type="NCBI Taxonomy" id="1295392"/>
    <lineage>
        <taxon>Bacteria</taxon>
        <taxon>Pseudomonadati</taxon>
        <taxon>Pseudomonadota</taxon>
        <taxon>Gammaproteobacteria</taxon>
        <taxon>Vibrionales</taxon>
        <taxon>Vibrionaceae</taxon>
        <taxon>Photobacterium</taxon>
    </lineage>
</organism>
<dbReference type="AlphaFoldDB" id="A0A0B9G9R3"/>
<dbReference type="Gene3D" id="3.30.70.1070">
    <property type="entry name" value="Sporulation related repeat"/>
    <property type="match status" value="1"/>
</dbReference>
<proteinExistence type="predicted"/>
<protein>
    <recommendedName>
        <fullName evidence="1">SPOR domain-containing protein</fullName>
    </recommendedName>
</protein>
<evidence type="ECO:0000313" key="2">
    <source>
        <dbReference type="EMBL" id="KHT65329.1"/>
    </source>
</evidence>
<dbReference type="RefSeq" id="WP_039457086.1">
    <property type="nucleotide sequence ID" value="NZ_JWLZ01000014.1"/>
</dbReference>
<feature type="domain" description="SPOR" evidence="1">
    <location>
        <begin position="81"/>
        <end position="159"/>
    </location>
</feature>
<dbReference type="GO" id="GO:0042834">
    <property type="term" value="F:peptidoglycan binding"/>
    <property type="evidence" value="ECO:0007669"/>
    <property type="project" value="InterPro"/>
</dbReference>
<accession>A0A0B9G9R3</accession>
<comment type="caution">
    <text evidence="2">The sequence shown here is derived from an EMBL/GenBank/DDBJ whole genome shotgun (WGS) entry which is preliminary data.</text>
</comment>
<sequence length="175" mass="19040">MKKLAVLAVVAAISGCASDSGNTEIISSSKQEIYHQEPLETETLANLADSSLSDEGRGADQATAADIIKKAAEEDKSAQPQLAKAGYSIQVLALSHNKGFTSYMNKLPSDKPVWTNKKELNGIPWYTLLYGQFETREQARQALDALPNNVKTYGPFIRSLDEVKASPSPKLTRLN</sequence>
<evidence type="ECO:0000313" key="3">
    <source>
        <dbReference type="Proteomes" id="UP000031278"/>
    </source>
</evidence>
<dbReference type="Pfam" id="PF05036">
    <property type="entry name" value="SPOR"/>
    <property type="match status" value="1"/>
</dbReference>
<dbReference type="PROSITE" id="PS51257">
    <property type="entry name" value="PROKAR_LIPOPROTEIN"/>
    <property type="match status" value="1"/>
</dbReference>